<dbReference type="RefSeq" id="XP_033380146.1">
    <property type="nucleotide sequence ID" value="XM_033522816.1"/>
</dbReference>
<feature type="compositionally biased region" description="Acidic residues" evidence="1">
    <location>
        <begin position="423"/>
        <end position="443"/>
    </location>
</feature>
<accession>A0A6A5XG47</accession>
<evidence type="ECO:0000259" key="2">
    <source>
        <dbReference type="PROSITE" id="PS50174"/>
    </source>
</evidence>
<dbReference type="InterPro" id="IPR001374">
    <property type="entry name" value="R3H_dom"/>
</dbReference>
<dbReference type="AlphaFoldDB" id="A0A6A5XG47"/>
<dbReference type="Pfam" id="PF01585">
    <property type="entry name" value="G-patch"/>
    <property type="match status" value="1"/>
</dbReference>
<gene>
    <name evidence="4" type="ORF">BU24DRAFT_289563</name>
</gene>
<dbReference type="InterPro" id="IPR000467">
    <property type="entry name" value="G_patch_dom"/>
</dbReference>
<dbReference type="SMART" id="SM00393">
    <property type="entry name" value="R3H"/>
    <property type="match status" value="1"/>
</dbReference>
<dbReference type="InterPro" id="IPR036867">
    <property type="entry name" value="R3H_dom_sf"/>
</dbReference>
<feature type="domain" description="G-patch" evidence="2">
    <location>
        <begin position="732"/>
        <end position="775"/>
    </location>
</feature>
<feature type="compositionally biased region" description="Basic residues" evidence="1">
    <location>
        <begin position="1"/>
        <end position="16"/>
    </location>
</feature>
<feature type="region of interest" description="Disordered" evidence="1">
    <location>
        <begin position="1"/>
        <end position="41"/>
    </location>
</feature>
<dbReference type="GeneID" id="54280213"/>
<dbReference type="OrthoDB" id="21470at2759"/>
<dbReference type="Gene3D" id="3.30.1370.50">
    <property type="entry name" value="R3H-like domain"/>
    <property type="match status" value="1"/>
</dbReference>
<feature type="region of interest" description="Disordered" evidence="1">
    <location>
        <begin position="291"/>
        <end position="311"/>
    </location>
</feature>
<evidence type="ECO:0000256" key="1">
    <source>
        <dbReference type="SAM" id="MobiDB-lite"/>
    </source>
</evidence>
<dbReference type="GO" id="GO:0003676">
    <property type="term" value="F:nucleic acid binding"/>
    <property type="evidence" value="ECO:0007669"/>
    <property type="project" value="UniProtKB-UniRule"/>
</dbReference>
<dbReference type="Pfam" id="PF01424">
    <property type="entry name" value="R3H"/>
    <property type="match status" value="1"/>
</dbReference>
<dbReference type="PROSITE" id="PS50174">
    <property type="entry name" value="G_PATCH"/>
    <property type="match status" value="1"/>
</dbReference>
<evidence type="ECO:0008006" key="6">
    <source>
        <dbReference type="Google" id="ProtNLM"/>
    </source>
</evidence>
<dbReference type="Proteomes" id="UP000799778">
    <property type="component" value="Unassembled WGS sequence"/>
</dbReference>
<dbReference type="InterPro" id="IPR051189">
    <property type="entry name" value="Splicing_assoc_domain"/>
</dbReference>
<feature type="region of interest" description="Disordered" evidence="1">
    <location>
        <begin position="495"/>
        <end position="518"/>
    </location>
</feature>
<feature type="compositionally biased region" description="Low complexity" evidence="1">
    <location>
        <begin position="408"/>
        <end position="422"/>
    </location>
</feature>
<dbReference type="PROSITE" id="PS51061">
    <property type="entry name" value="R3H"/>
    <property type="match status" value="1"/>
</dbReference>
<organism evidence="4 5">
    <name type="scientific">Aaosphaeria arxii CBS 175.79</name>
    <dbReference type="NCBI Taxonomy" id="1450172"/>
    <lineage>
        <taxon>Eukaryota</taxon>
        <taxon>Fungi</taxon>
        <taxon>Dikarya</taxon>
        <taxon>Ascomycota</taxon>
        <taxon>Pezizomycotina</taxon>
        <taxon>Dothideomycetes</taxon>
        <taxon>Pleosporomycetidae</taxon>
        <taxon>Pleosporales</taxon>
        <taxon>Pleosporales incertae sedis</taxon>
        <taxon>Aaosphaeria</taxon>
    </lineage>
</organism>
<evidence type="ECO:0000313" key="4">
    <source>
        <dbReference type="EMBL" id="KAF2011807.1"/>
    </source>
</evidence>
<evidence type="ECO:0000259" key="3">
    <source>
        <dbReference type="PROSITE" id="PS51061"/>
    </source>
</evidence>
<feature type="region of interest" description="Disordered" evidence="1">
    <location>
        <begin position="534"/>
        <end position="582"/>
    </location>
</feature>
<feature type="region of interest" description="Disordered" evidence="1">
    <location>
        <begin position="403"/>
        <end position="457"/>
    </location>
</feature>
<name>A0A6A5XG47_9PLEO</name>
<sequence length="775" mass="86205">MPRKKPKKGHKGKNNKPRPLPQRSSSNIQTPPAHRSRRDIPHAFSLAEEARFTSGHRTHTFESGTKLRHRPVQFVSAGLLQGTIPQKEFSALPVGLKTVQDTAISLESLSGRHAIKVRGPEPEPEPEHIVAAATASAIAQLSIRSESPQLHGQNSDSSSEDEIVFQGRSAMPAPTISNFAPAPQKETDPNQSRGNSSPKVMSDPDPDEDSVVQTYFNQRLGGQSKWMVGTTPWESRSKPGIGWLPVSDRPEMATFLDDSTTAAMDDYLQNTQEFNVQDSLKASFVRRALDVGQDVPTQESTDGEQGSSADEANSIAENIDELNEWDSDLIRDLGDISTSYSSVSSEPIRRIVSKRARKSGLQYLVVYDGHTLDDARWIPARLVKTPRELELVEIFESSHMERYRSNVSASGSDSESLSLGASDWDDDEDEGDDDNDDDDDNAFEDAGLSPSVIGDGDMDDEHIARILQKQEELGLGSDDIVLFGHDDVHGAAVASMNDSHHREASWKRPYSKSKRPQRGFPVASAMAEMLEQDPYDGFDIMDTERPSLRPRKKGRRGQMPPELSDSDLNSQMQAAWEKDRATKRLKKAEREELRKQGLLGRKGRAENPNDKYLDFNEVTEEIREFMFSKMQTLSLPPMEAKRRAVIHQFVHQLGLSSRSRGDGANRFTVLSKTLRTRRIDDEEFDDIVGQRRFKTRLQSATPRPPRSNAKGRAIVSYRDGDTVGASAPELGPDNKGRRLLEKMGWTQGTALGALENKGILQPITHTVKMTRAGLK</sequence>
<feature type="domain" description="R3H" evidence="3">
    <location>
        <begin position="609"/>
        <end position="674"/>
    </location>
</feature>
<dbReference type="SUPFAM" id="SSF82708">
    <property type="entry name" value="R3H domain"/>
    <property type="match status" value="1"/>
</dbReference>
<feature type="compositionally biased region" description="Polar residues" evidence="1">
    <location>
        <begin position="295"/>
        <end position="311"/>
    </location>
</feature>
<keyword evidence="5" id="KW-1185">Reference proteome</keyword>
<dbReference type="SMART" id="SM00443">
    <property type="entry name" value="G_patch"/>
    <property type="match status" value="1"/>
</dbReference>
<protein>
    <recommendedName>
        <fullName evidence="6">Protein SQS1</fullName>
    </recommendedName>
</protein>
<dbReference type="EMBL" id="ML978074">
    <property type="protein sequence ID" value="KAF2011807.1"/>
    <property type="molecule type" value="Genomic_DNA"/>
</dbReference>
<feature type="compositionally biased region" description="Polar residues" evidence="1">
    <location>
        <begin position="189"/>
        <end position="199"/>
    </location>
</feature>
<proteinExistence type="predicted"/>
<reference evidence="4" key="1">
    <citation type="journal article" date="2020" name="Stud. Mycol.">
        <title>101 Dothideomycetes genomes: a test case for predicting lifestyles and emergence of pathogens.</title>
        <authorList>
            <person name="Haridas S."/>
            <person name="Albert R."/>
            <person name="Binder M."/>
            <person name="Bloem J."/>
            <person name="Labutti K."/>
            <person name="Salamov A."/>
            <person name="Andreopoulos B."/>
            <person name="Baker S."/>
            <person name="Barry K."/>
            <person name="Bills G."/>
            <person name="Bluhm B."/>
            <person name="Cannon C."/>
            <person name="Castanera R."/>
            <person name="Culley D."/>
            <person name="Daum C."/>
            <person name="Ezra D."/>
            <person name="Gonzalez J."/>
            <person name="Henrissat B."/>
            <person name="Kuo A."/>
            <person name="Liang C."/>
            <person name="Lipzen A."/>
            <person name="Lutzoni F."/>
            <person name="Magnuson J."/>
            <person name="Mondo S."/>
            <person name="Nolan M."/>
            <person name="Ohm R."/>
            <person name="Pangilinan J."/>
            <person name="Park H.-J."/>
            <person name="Ramirez L."/>
            <person name="Alfaro M."/>
            <person name="Sun H."/>
            <person name="Tritt A."/>
            <person name="Yoshinaga Y."/>
            <person name="Zwiers L.-H."/>
            <person name="Turgeon B."/>
            <person name="Goodwin S."/>
            <person name="Spatafora J."/>
            <person name="Crous P."/>
            <person name="Grigoriev I."/>
        </authorList>
    </citation>
    <scope>NUCLEOTIDE SEQUENCE</scope>
    <source>
        <strain evidence="4">CBS 175.79</strain>
    </source>
</reference>
<dbReference type="PANTHER" id="PTHR14195">
    <property type="entry name" value="G PATCH DOMAIN CONTAINING PROTEIN 2"/>
    <property type="match status" value="1"/>
</dbReference>
<evidence type="ECO:0000313" key="5">
    <source>
        <dbReference type="Proteomes" id="UP000799778"/>
    </source>
</evidence>
<feature type="region of interest" description="Disordered" evidence="1">
    <location>
        <begin position="172"/>
        <end position="210"/>
    </location>
</feature>